<feature type="transmembrane region" description="Helical" evidence="22">
    <location>
        <begin position="844"/>
        <end position="864"/>
    </location>
</feature>
<dbReference type="Gene3D" id="1.20.1110.10">
    <property type="entry name" value="Calcium-transporting ATPase, transmembrane domain"/>
    <property type="match status" value="2"/>
</dbReference>
<dbReference type="InterPro" id="IPR044492">
    <property type="entry name" value="P_typ_ATPase_HD_dom"/>
</dbReference>
<name>S9VX47_SCHCR</name>
<reference evidence="24 25" key="1">
    <citation type="journal article" date="2011" name="Science">
        <title>Comparative functional genomics of the fission yeasts.</title>
        <authorList>
            <person name="Rhind N."/>
            <person name="Chen Z."/>
            <person name="Yassour M."/>
            <person name="Thompson D.A."/>
            <person name="Haas B.J."/>
            <person name="Habib N."/>
            <person name="Wapinski I."/>
            <person name="Roy S."/>
            <person name="Lin M.F."/>
            <person name="Heiman D.I."/>
            <person name="Young S.K."/>
            <person name="Furuya K."/>
            <person name="Guo Y."/>
            <person name="Pidoux A."/>
            <person name="Chen H.M."/>
            <person name="Robbertse B."/>
            <person name="Goldberg J.M."/>
            <person name="Aoki K."/>
            <person name="Bayne E.H."/>
            <person name="Berlin A.M."/>
            <person name="Desjardins C.A."/>
            <person name="Dobbs E."/>
            <person name="Dukaj L."/>
            <person name="Fan L."/>
            <person name="FitzGerald M.G."/>
            <person name="French C."/>
            <person name="Gujja S."/>
            <person name="Hansen K."/>
            <person name="Keifenheim D."/>
            <person name="Levin J.Z."/>
            <person name="Mosher R.A."/>
            <person name="Mueller C.A."/>
            <person name="Pfiffner J."/>
            <person name="Priest M."/>
            <person name="Russ C."/>
            <person name="Smialowska A."/>
            <person name="Swoboda P."/>
            <person name="Sykes S.M."/>
            <person name="Vaughn M."/>
            <person name="Vengrova S."/>
            <person name="Yoder R."/>
            <person name="Zeng Q."/>
            <person name="Allshire R."/>
            <person name="Baulcombe D."/>
            <person name="Birren B.W."/>
            <person name="Brown W."/>
            <person name="Ekwall K."/>
            <person name="Kellis M."/>
            <person name="Leatherwood J."/>
            <person name="Levin H."/>
            <person name="Margalit H."/>
            <person name="Martienssen R."/>
            <person name="Nieduszynski C.A."/>
            <person name="Spatafora J.W."/>
            <person name="Friedman N."/>
            <person name="Dalgaard J.Z."/>
            <person name="Baumann P."/>
            <person name="Niki H."/>
            <person name="Regev A."/>
            <person name="Nusbaum C."/>
        </authorList>
    </citation>
    <scope>NUCLEOTIDE SEQUENCE [LARGE SCALE GENOMIC DNA]</scope>
    <source>
        <strain evidence="25">OY26 / ATCC MYA-4695 / CBS 11777 / NBRC 106824 / NRRL Y48691</strain>
    </source>
</reference>
<dbReference type="GO" id="GO:0005524">
    <property type="term" value="F:ATP binding"/>
    <property type="evidence" value="ECO:0007669"/>
    <property type="project" value="UniProtKB-KW"/>
</dbReference>
<dbReference type="GO" id="GO:0008554">
    <property type="term" value="F:P-type sodium transporter activity"/>
    <property type="evidence" value="ECO:0007669"/>
    <property type="project" value="UniProtKB-EC"/>
</dbReference>
<evidence type="ECO:0000256" key="20">
    <source>
        <dbReference type="ARBA" id="ARBA00048599"/>
    </source>
</evidence>
<dbReference type="SMART" id="SM00831">
    <property type="entry name" value="Cation_ATPase_N"/>
    <property type="match status" value="1"/>
</dbReference>
<comment type="catalytic activity">
    <reaction evidence="21">
        <text>Na(+)(in) + ATP + H2O = Na(+)(out) + ADP + phosphate + H(+)</text>
        <dbReference type="Rhea" id="RHEA:14633"/>
        <dbReference type="ChEBI" id="CHEBI:15377"/>
        <dbReference type="ChEBI" id="CHEBI:15378"/>
        <dbReference type="ChEBI" id="CHEBI:29101"/>
        <dbReference type="ChEBI" id="CHEBI:30616"/>
        <dbReference type="ChEBI" id="CHEBI:43474"/>
        <dbReference type="ChEBI" id="CHEBI:456216"/>
        <dbReference type="EC" id="7.2.2.3"/>
    </reaction>
    <physiologicalReaction direction="left-to-right" evidence="21">
        <dbReference type="Rhea" id="RHEA:14634"/>
    </physiologicalReaction>
</comment>
<feature type="transmembrane region" description="Helical" evidence="22">
    <location>
        <begin position="311"/>
        <end position="336"/>
    </location>
</feature>
<keyword evidence="10" id="KW-0460">Magnesium</keyword>
<dbReference type="eggNOG" id="KOG0202">
    <property type="taxonomic scope" value="Eukaryota"/>
</dbReference>
<evidence type="ECO:0000256" key="10">
    <source>
        <dbReference type="ARBA" id="ARBA00022842"/>
    </source>
</evidence>
<dbReference type="GO" id="GO:0097623">
    <property type="term" value="P:potassium ion export across plasma membrane"/>
    <property type="evidence" value="ECO:0007669"/>
    <property type="project" value="EnsemblFungi"/>
</dbReference>
<evidence type="ECO:0000313" key="25">
    <source>
        <dbReference type="Proteomes" id="UP000015464"/>
    </source>
</evidence>
<keyword evidence="15" id="KW-0406">Ion transport</keyword>
<protein>
    <recommendedName>
        <fullName evidence="19">P-type Na(+) transporter</fullName>
        <ecNumber evidence="19">7.2.2.3</ecNumber>
    </recommendedName>
</protein>
<dbReference type="InterPro" id="IPR023298">
    <property type="entry name" value="ATPase_P-typ_TM_dom_sf"/>
</dbReference>
<dbReference type="Gene3D" id="3.40.1110.10">
    <property type="entry name" value="Calcium-transporting ATPase, cytoplasmic domain N"/>
    <property type="match status" value="1"/>
</dbReference>
<dbReference type="InterPro" id="IPR001757">
    <property type="entry name" value="P_typ_ATPase"/>
</dbReference>
<dbReference type="InterPro" id="IPR008250">
    <property type="entry name" value="ATPase_P-typ_transduc_dom_A_sf"/>
</dbReference>
<proteinExistence type="inferred from homology"/>
<keyword evidence="4" id="KW-1003">Cell membrane</keyword>
<dbReference type="PANTHER" id="PTHR42861">
    <property type="entry name" value="CALCIUM-TRANSPORTING ATPASE"/>
    <property type="match status" value="1"/>
</dbReference>
<evidence type="ECO:0000256" key="1">
    <source>
        <dbReference type="ARBA" id="ARBA00001946"/>
    </source>
</evidence>
<dbReference type="InterPro" id="IPR023299">
    <property type="entry name" value="ATPase_P-typ_cyto_dom_N"/>
</dbReference>
<dbReference type="Gene3D" id="3.40.50.1000">
    <property type="entry name" value="HAD superfamily/HAD-like"/>
    <property type="match status" value="1"/>
</dbReference>
<keyword evidence="3" id="KW-0813">Transport</keyword>
<dbReference type="InterPro" id="IPR018303">
    <property type="entry name" value="ATPase_P-typ_P_site"/>
</dbReference>
<keyword evidence="6 22" id="KW-0812">Transmembrane</keyword>
<dbReference type="OMA" id="ISWEWAL"/>
<feature type="transmembrane region" description="Helical" evidence="22">
    <location>
        <begin position="85"/>
        <end position="104"/>
    </location>
</feature>
<evidence type="ECO:0000256" key="16">
    <source>
        <dbReference type="ARBA" id="ARBA00023136"/>
    </source>
</evidence>
<dbReference type="NCBIfam" id="TIGR01523">
    <property type="entry name" value="ATPase-IID_K-Na"/>
    <property type="match status" value="1"/>
</dbReference>
<dbReference type="AlphaFoldDB" id="S9VX47"/>
<keyword evidence="7" id="KW-0479">Metal-binding</keyword>
<dbReference type="GO" id="GO:0046872">
    <property type="term" value="F:metal ion binding"/>
    <property type="evidence" value="ECO:0007669"/>
    <property type="project" value="UniProtKB-KW"/>
</dbReference>
<evidence type="ECO:0000256" key="4">
    <source>
        <dbReference type="ARBA" id="ARBA00022475"/>
    </source>
</evidence>
<feature type="transmembrane region" description="Helical" evidence="22">
    <location>
        <begin position="969"/>
        <end position="988"/>
    </location>
</feature>
<dbReference type="STRING" id="653667.S9VX47"/>
<dbReference type="SUPFAM" id="SSF81665">
    <property type="entry name" value="Calcium ATPase, transmembrane domain M"/>
    <property type="match status" value="1"/>
</dbReference>
<comment type="catalytic activity">
    <reaction evidence="20">
        <text>K(+)(in) + ATP + H2O = K(+)(out) + ADP + phosphate + H(+)</text>
        <dbReference type="Rhea" id="RHEA:75815"/>
        <dbReference type="ChEBI" id="CHEBI:15377"/>
        <dbReference type="ChEBI" id="CHEBI:15378"/>
        <dbReference type="ChEBI" id="CHEBI:29103"/>
        <dbReference type="ChEBI" id="CHEBI:30616"/>
        <dbReference type="ChEBI" id="CHEBI:43474"/>
        <dbReference type="ChEBI" id="CHEBI:456216"/>
    </reaction>
</comment>
<dbReference type="SFLD" id="SFLDG00002">
    <property type="entry name" value="C1.7:_P-type_atpase_like"/>
    <property type="match status" value="1"/>
</dbReference>
<dbReference type="HOGENOM" id="CLU_002360_3_3_1"/>
<dbReference type="SUPFAM" id="SSF81660">
    <property type="entry name" value="Metal cation-transporting ATPase, ATP-binding domain N"/>
    <property type="match status" value="1"/>
</dbReference>
<dbReference type="OrthoDB" id="3352408at2759"/>
<dbReference type="SFLD" id="SFLDS00003">
    <property type="entry name" value="Haloacid_Dehalogenase"/>
    <property type="match status" value="1"/>
</dbReference>
<keyword evidence="5" id="KW-0633">Potassium transport</keyword>
<comment type="similarity">
    <text evidence="18">Belongs to the cation transport ATPase (P-type) (TC 3.A.3) family. Type IID subfamily.</text>
</comment>
<evidence type="ECO:0000256" key="12">
    <source>
        <dbReference type="ARBA" id="ARBA00022967"/>
    </source>
</evidence>
<evidence type="ECO:0000256" key="8">
    <source>
        <dbReference type="ARBA" id="ARBA00022741"/>
    </source>
</evidence>
<dbReference type="SUPFAM" id="SSF81653">
    <property type="entry name" value="Calcium ATPase, transduction domain A"/>
    <property type="match status" value="1"/>
</dbReference>
<feature type="transmembrane region" description="Helical" evidence="22">
    <location>
        <begin position="759"/>
        <end position="780"/>
    </location>
</feature>
<evidence type="ECO:0000256" key="11">
    <source>
        <dbReference type="ARBA" id="ARBA00022958"/>
    </source>
</evidence>
<dbReference type="Proteomes" id="UP000015464">
    <property type="component" value="Unassembled WGS sequence"/>
</dbReference>
<dbReference type="RefSeq" id="XP_013025036.1">
    <property type="nucleotide sequence ID" value="XM_013169582.1"/>
</dbReference>
<evidence type="ECO:0000256" key="19">
    <source>
        <dbReference type="ARBA" id="ARBA00035029"/>
    </source>
</evidence>
<feature type="transmembrane region" description="Helical" evidence="22">
    <location>
        <begin position="283"/>
        <end position="305"/>
    </location>
</feature>
<dbReference type="NCBIfam" id="TIGR01494">
    <property type="entry name" value="ATPase_P-type"/>
    <property type="match status" value="4"/>
</dbReference>
<dbReference type="FunFam" id="1.20.1110.10:FF:000015">
    <property type="entry name" value="Sodium ion P-type ATPase"/>
    <property type="match status" value="1"/>
</dbReference>
<dbReference type="InterPro" id="IPR036412">
    <property type="entry name" value="HAD-like_sf"/>
</dbReference>
<evidence type="ECO:0000256" key="2">
    <source>
        <dbReference type="ARBA" id="ARBA00004651"/>
    </source>
</evidence>
<dbReference type="SUPFAM" id="SSF56784">
    <property type="entry name" value="HAD-like"/>
    <property type="match status" value="1"/>
</dbReference>
<dbReference type="FunFam" id="1.20.1110.10:FF:000020">
    <property type="entry name" value="Sodium ion P-type ATPase"/>
    <property type="match status" value="1"/>
</dbReference>
<evidence type="ECO:0000256" key="14">
    <source>
        <dbReference type="ARBA" id="ARBA00023053"/>
    </source>
</evidence>
<dbReference type="InterPro" id="IPR006414">
    <property type="entry name" value="P-type_ATPase_IID"/>
</dbReference>
<feature type="transmembrane region" description="Helical" evidence="22">
    <location>
        <begin position="937"/>
        <end position="957"/>
    </location>
</feature>
<dbReference type="SFLD" id="SFLDF00027">
    <property type="entry name" value="p-type_atpase"/>
    <property type="match status" value="1"/>
</dbReference>
<dbReference type="FunFam" id="3.40.50.1000:FF:000047">
    <property type="entry name" value="Sodium P-type ATPase"/>
    <property type="match status" value="1"/>
</dbReference>
<evidence type="ECO:0000256" key="17">
    <source>
        <dbReference type="ARBA" id="ARBA00023201"/>
    </source>
</evidence>
<dbReference type="GO" id="GO:0032178">
    <property type="term" value="C:medial membrane band"/>
    <property type="evidence" value="ECO:0007669"/>
    <property type="project" value="EnsemblFungi"/>
</dbReference>
<evidence type="ECO:0000256" key="5">
    <source>
        <dbReference type="ARBA" id="ARBA00022538"/>
    </source>
</evidence>
<dbReference type="EC" id="7.2.2.3" evidence="19"/>
<keyword evidence="12" id="KW-1278">Translocase</keyword>
<sequence>MPTLKNPIHFSSIQDAEVQLETNIQSGLSVQSAHERISEYGENRLESDAGVSAWKIFLRQVSNAMCVVLILAAALSFGTTDWIEGGVISAIIVLNIVIGFFQEYNAEKTMDSLRSLASPMAHVVRDGKSETIESRLLVPGDIATLKTGDVVPADLRLVETINFETDEALLTGESLPVIKNAQVVFDMNGDVPIGDRINLAYSSSVVTKGRATGICYATGMSTEIGGIAASLRQSNPILSQKPDPDEENYRKNLRNYRFQVFLYYLKRILGLNVGTPLQQKLTVLAYVLFIIAIVLAIVVMAAHTFHVSNEVSIYAISLGICIIPESLIAVLSITMAKGQRNMSNRRVIVRKLEALEALGGVTDICSDKTGTITQGKMITRRVWIPSFGFLVIETSSPFDPTIGTVSIIHQPMEASTNVENQKPQEMQPLHAFEELIPALKISSLCNLSSVQKNQEGDWVAKGEPTEIALHVFSSRFNCGKEELLKEHRPLREYPFDSELKRMAVVYQEKEGKPEVYAKGAVERVLDRCETIGGLPLDNEKRNLALAQMETLASQGLRVLALAKKSIENLGDWEKVPREDVESNLDFIALVGIYDPPRIESKGAVKLCHRAGIRVHMLTGDHPETAKAIAKEVGIIPPFISDRDPNMSWMVMTGPQFDALSDQEVDHMKGLCLVIARCAPQTKVKMIHSLHRRGAFVAMTGDGVNDSPSLKQADVGIAMGLNGSDVAKDVSDIVLTDDNFSSIVNAIEEGRRIFDNIMKFVLHLLISNVGEAILLVVGLAFRDIHHLSVFPMSPVEILWCNMITSSFPSMGLGMEKAQPDVMERLPHDNKVGVFTKGLICDMISYGFFLGVVSLMTWVVIVYAFGTGSLGYDCNSYYHDGCREVFRARSAVFSVVTFSVLIMGFEVKNFDNSLFNLDGIPWSEWNFRYFFKKLTENRFLASSIVLAFASVFPTIYIPVINSDVFKHRPIGWEWGVVAVAVILFFIYAELWKFIRRTLSNPLAKGRLRRTLSRTITSESKLSEADLEKRLFLQSRTK</sequence>
<accession>S9VX47</accession>
<keyword evidence="8" id="KW-0547">Nucleotide-binding</keyword>
<dbReference type="InterPro" id="IPR023214">
    <property type="entry name" value="HAD_sf"/>
</dbReference>
<dbReference type="InterPro" id="IPR006068">
    <property type="entry name" value="ATPase_P-typ_cation-transptr_C"/>
</dbReference>
<keyword evidence="17" id="KW-0739">Sodium transport</keyword>
<dbReference type="GO" id="GO:0016887">
    <property type="term" value="F:ATP hydrolysis activity"/>
    <property type="evidence" value="ECO:0007669"/>
    <property type="project" value="InterPro"/>
</dbReference>
<evidence type="ECO:0000256" key="3">
    <source>
        <dbReference type="ARBA" id="ARBA00022448"/>
    </source>
</evidence>
<dbReference type="CDD" id="cd02086">
    <property type="entry name" value="P-type_ATPase_Na_ENA"/>
    <property type="match status" value="1"/>
</dbReference>
<gene>
    <name evidence="24" type="ORF">SPOG_01309</name>
</gene>
<dbReference type="GO" id="GO:0008900">
    <property type="term" value="F:P-type potassium:proton transporter activity"/>
    <property type="evidence" value="ECO:0007669"/>
    <property type="project" value="EnsemblFungi"/>
</dbReference>
<dbReference type="InterPro" id="IPR059000">
    <property type="entry name" value="ATPase_P-type_domA"/>
</dbReference>
<dbReference type="InterPro" id="IPR004014">
    <property type="entry name" value="ATPase_P-typ_cation-transptr_N"/>
</dbReference>
<keyword evidence="13 22" id="KW-1133">Transmembrane helix</keyword>
<evidence type="ECO:0000256" key="13">
    <source>
        <dbReference type="ARBA" id="ARBA00022989"/>
    </source>
</evidence>
<dbReference type="Pfam" id="PF00122">
    <property type="entry name" value="E1-E2_ATPase"/>
    <property type="match status" value="1"/>
</dbReference>
<dbReference type="PRINTS" id="PR00119">
    <property type="entry name" value="CATATPASE"/>
</dbReference>
<keyword evidence="16 22" id="KW-0472">Membrane</keyword>
<evidence type="ECO:0000256" key="22">
    <source>
        <dbReference type="SAM" id="Phobius"/>
    </source>
</evidence>
<dbReference type="Pfam" id="PF00689">
    <property type="entry name" value="Cation_ATPase_C"/>
    <property type="match status" value="1"/>
</dbReference>
<evidence type="ECO:0000256" key="9">
    <source>
        <dbReference type="ARBA" id="ARBA00022840"/>
    </source>
</evidence>
<comment type="cofactor">
    <cofactor evidence="1">
        <name>Mg(2+)</name>
        <dbReference type="ChEBI" id="CHEBI:18420"/>
    </cofactor>
</comment>
<dbReference type="Pfam" id="PF13246">
    <property type="entry name" value="Cation_ATPase"/>
    <property type="match status" value="1"/>
</dbReference>
<feature type="domain" description="Cation-transporting P-type ATPase N-terminal" evidence="23">
    <location>
        <begin position="7"/>
        <end position="81"/>
    </location>
</feature>
<dbReference type="PROSITE" id="PS00154">
    <property type="entry name" value="ATPASE_E1_E2"/>
    <property type="match status" value="1"/>
</dbReference>
<comment type="subcellular location">
    <subcellularLocation>
        <location evidence="2">Cell membrane</location>
        <topology evidence="2">Multi-pass membrane protein</topology>
    </subcellularLocation>
</comment>
<dbReference type="GeneID" id="25035638"/>
<dbReference type="Gene3D" id="2.70.150.10">
    <property type="entry name" value="Calcium-transporting ATPase, cytoplasmic transduction domain A"/>
    <property type="match status" value="1"/>
</dbReference>
<keyword evidence="14" id="KW-0915">Sodium</keyword>
<keyword evidence="9" id="KW-0067">ATP-binding</keyword>
<dbReference type="EMBL" id="KE546993">
    <property type="protein sequence ID" value="EPY50555.1"/>
    <property type="molecule type" value="Genomic_DNA"/>
</dbReference>
<keyword evidence="11" id="KW-0630">Potassium</keyword>
<dbReference type="PRINTS" id="PR00120">
    <property type="entry name" value="HATPASE"/>
</dbReference>
<keyword evidence="25" id="KW-1185">Reference proteome</keyword>
<dbReference type="GO" id="GO:0000324">
    <property type="term" value="C:fungal-type vacuole"/>
    <property type="evidence" value="ECO:0007669"/>
    <property type="project" value="EnsemblFungi"/>
</dbReference>
<organism evidence="24 25">
    <name type="scientific">Schizosaccharomyces cryophilus (strain OY26 / ATCC MYA-4695 / CBS 11777 / NBRC 106824 / NRRL Y48691)</name>
    <name type="common">Fission yeast</name>
    <dbReference type="NCBI Taxonomy" id="653667"/>
    <lineage>
        <taxon>Eukaryota</taxon>
        <taxon>Fungi</taxon>
        <taxon>Dikarya</taxon>
        <taxon>Ascomycota</taxon>
        <taxon>Taphrinomycotina</taxon>
        <taxon>Schizosaccharomycetes</taxon>
        <taxon>Schizosaccharomycetales</taxon>
        <taxon>Schizosaccharomycetaceae</taxon>
        <taxon>Schizosaccharomyces</taxon>
    </lineage>
</organism>
<evidence type="ECO:0000256" key="7">
    <source>
        <dbReference type="ARBA" id="ARBA00022723"/>
    </source>
</evidence>
<feature type="transmembrane region" description="Helical" evidence="22">
    <location>
        <begin position="61"/>
        <end position="79"/>
    </location>
</feature>
<evidence type="ECO:0000256" key="21">
    <source>
        <dbReference type="ARBA" id="ARBA00049499"/>
    </source>
</evidence>
<dbReference type="Pfam" id="PF00690">
    <property type="entry name" value="Cation_ATPase_N"/>
    <property type="match status" value="1"/>
</dbReference>
<evidence type="ECO:0000256" key="15">
    <source>
        <dbReference type="ARBA" id="ARBA00023065"/>
    </source>
</evidence>
<evidence type="ECO:0000313" key="24">
    <source>
        <dbReference type="EMBL" id="EPY50555.1"/>
    </source>
</evidence>
<evidence type="ECO:0000259" key="23">
    <source>
        <dbReference type="SMART" id="SM00831"/>
    </source>
</evidence>
<dbReference type="GO" id="GO:0031520">
    <property type="term" value="C:plasma membrane of cell tip"/>
    <property type="evidence" value="ECO:0007669"/>
    <property type="project" value="EnsemblFungi"/>
</dbReference>
<evidence type="ECO:0000256" key="18">
    <source>
        <dbReference type="ARBA" id="ARBA00035017"/>
    </source>
</evidence>
<evidence type="ECO:0000256" key="6">
    <source>
        <dbReference type="ARBA" id="ARBA00022692"/>
    </source>
</evidence>